<feature type="region of interest" description="Disordered" evidence="1">
    <location>
        <begin position="412"/>
        <end position="447"/>
    </location>
</feature>
<evidence type="ECO:0000313" key="4">
    <source>
        <dbReference type="EMBL" id="AJT42140.1"/>
    </source>
</evidence>
<dbReference type="PANTHER" id="PTHR23028:SF53">
    <property type="entry name" value="ACYL_TRANSF_3 DOMAIN-CONTAINING PROTEIN"/>
    <property type="match status" value="1"/>
</dbReference>
<feature type="transmembrane region" description="Helical" evidence="2">
    <location>
        <begin position="205"/>
        <end position="223"/>
    </location>
</feature>
<feature type="compositionally biased region" description="Pro residues" evidence="1">
    <location>
        <begin position="420"/>
        <end position="438"/>
    </location>
</feature>
<gene>
    <name evidence="4" type="ORF">UM93_12630</name>
</gene>
<proteinExistence type="predicted"/>
<keyword evidence="5" id="KW-1185">Reference proteome</keyword>
<dbReference type="EMBL" id="CP011005">
    <property type="protein sequence ID" value="AJT42140.1"/>
    <property type="molecule type" value="Genomic_DNA"/>
</dbReference>
<dbReference type="PANTHER" id="PTHR23028">
    <property type="entry name" value="ACETYLTRANSFERASE"/>
    <property type="match status" value="1"/>
</dbReference>
<keyword evidence="2" id="KW-1133">Transmembrane helix</keyword>
<dbReference type="InterPro" id="IPR050879">
    <property type="entry name" value="Acyltransferase_3"/>
</dbReference>
<protein>
    <recommendedName>
        <fullName evidence="3">Acyltransferase 3 domain-containing protein</fullName>
    </recommendedName>
</protein>
<dbReference type="KEGG" id="ari:UM93_12630"/>
<feature type="transmembrane region" description="Helical" evidence="2">
    <location>
        <begin position="173"/>
        <end position="193"/>
    </location>
</feature>
<organism evidence="4 5">
    <name type="scientific">Psychromicrobium lacuslunae</name>
    <dbReference type="NCBI Taxonomy" id="1618207"/>
    <lineage>
        <taxon>Bacteria</taxon>
        <taxon>Bacillati</taxon>
        <taxon>Actinomycetota</taxon>
        <taxon>Actinomycetes</taxon>
        <taxon>Micrococcales</taxon>
        <taxon>Micrococcaceae</taxon>
        <taxon>Psychromicrobium</taxon>
    </lineage>
</organism>
<dbReference type="GO" id="GO:0009103">
    <property type="term" value="P:lipopolysaccharide biosynthetic process"/>
    <property type="evidence" value="ECO:0007669"/>
    <property type="project" value="TreeGrafter"/>
</dbReference>
<evidence type="ECO:0000256" key="2">
    <source>
        <dbReference type="SAM" id="Phobius"/>
    </source>
</evidence>
<dbReference type="Pfam" id="PF01757">
    <property type="entry name" value="Acyl_transf_3"/>
    <property type="match status" value="1"/>
</dbReference>
<evidence type="ECO:0000256" key="1">
    <source>
        <dbReference type="SAM" id="MobiDB-lite"/>
    </source>
</evidence>
<feature type="transmembrane region" description="Helical" evidence="2">
    <location>
        <begin position="374"/>
        <end position="394"/>
    </location>
</feature>
<dbReference type="AlphaFoldDB" id="A0A0D4C172"/>
<dbReference type="GO" id="GO:0016747">
    <property type="term" value="F:acyltransferase activity, transferring groups other than amino-acyl groups"/>
    <property type="evidence" value="ECO:0007669"/>
    <property type="project" value="InterPro"/>
</dbReference>
<feature type="transmembrane region" description="Helical" evidence="2">
    <location>
        <begin position="230"/>
        <end position="250"/>
    </location>
</feature>
<dbReference type="PATRIC" id="fig|1618207.4.peg.2561"/>
<feature type="transmembrane region" description="Helical" evidence="2">
    <location>
        <begin position="40"/>
        <end position="61"/>
    </location>
</feature>
<dbReference type="Proteomes" id="UP000061839">
    <property type="component" value="Chromosome"/>
</dbReference>
<dbReference type="GO" id="GO:0016020">
    <property type="term" value="C:membrane"/>
    <property type="evidence" value="ECO:0007669"/>
    <property type="project" value="TreeGrafter"/>
</dbReference>
<name>A0A0D4C172_9MICC</name>
<sequence>MPRARHDAVPARRIFALDGLRGLAVTAVVAFHLFPQQIPGGYLGVDLFFVLSGYFITGSLLNRRASGKPVLKVFWLKRARRILPPLLLMLPVALLLAALVGGAAGSRLLPQSLSALSFSSNWWYAISGQGYFDTAEPPLLQHLWSLGVEEQFYLLWPILFIALAALPRRRWRVLLTASMGLLSAGLLTFFALNGHSDRGYFGSDSHSFGLFFGAAAAFLGQWLNPRLAPWLRSSAVLILLLPLGYLLISLSERSWWAFRGGIPLVTLISALLIVLLSTDRGLGARLLSISPLHWLAQRSYGIYLWHWPLTVLCHQLIGSSVPWATASVVIPLTLLASSLSWKYLEQPLIASGYRTAWRRCQEVWRQRPERRWQLISGLTAIGMIGSLASVATLLSPQQTELQASISQGQQAIAQQSQLPAAPPSSQPATPPSGKPPAPASSKPRPVSGTEILAIGDSVMLASAPQLLSGFPGIDINAQVGRQMWDLPALLQQLKQSKALRPVLLVGLGSNGDFSPTVLEDAQRILGPERRLVLITPSGPRDWIPQARDKIKDFGLAHPAVKIARWDEVRAQVTDFASDGIHPGQQGATIYVSCIQAALRQN</sequence>
<feature type="transmembrane region" description="Helical" evidence="2">
    <location>
        <begin position="14"/>
        <end position="34"/>
    </location>
</feature>
<evidence type="ECO:0000313" key="5">
    <source>
        <dbReference type="Proteomes" id="UP000061839"/>
    </source>
</evidence>
<dbReference type="InterPro" id="IPR002656">
    <property type="entry name" value="Acyl_transf_3_dom"/>
</dbReference>
<feature type="domain" description="Acyltransferase 3" evidence="3">
    <location>
        <begin position="16"/>
        <end position="339"/>
    </location>
</feature>
<feature type="transmembrane region" description="Helical" evidence="2">
    <location>
        <begin position="82"/>
        <end position="104"/>
    </location>
</feature>
<keyword evidence="2" id="KW-0472">Membrane</keyword>
<reference evidence="4 5" key="1">
    <citation type="journal article" date="2015" name="Genome Announc.">
        <title>Complete Genome Sequencing of Protease-Producing Novel Arthrobacter sp. Strain IHBB 11108 Using PacBio Single-Molecule Real-Time Sequencing Technology.</title>
        <authorList>
            <person name="Kiran S."/>
            <person name="Swarnkar M.K."/>
            <person name="Pal M."/>
            <person name="Thakur R."/>
            <person name="Tewari R."/>
            <person name="Singh A.K."/>
            <person name="Gulati A."/>
        </authorList>
    </citation>
    <scope>NUCLEOTIDE SEQUENCE [LARGE SCALE GENOMIC DNA]</scope>
    <source>
        <strain evidence="4 5">IHBB 11108</strain>
    </source>
</reference>
<feature type="transmembrane region" description="Helical" evidence="2">
    <location>
        <begin position="151"/>
        <end position="166"/>
    </location>
</feature>
<keyword evidence="2" id="KW-0812">Transmembrane</keyword>
<dbReference type="HOGENOM" id="CLU_005679_11_2_11"/>
<accession>A0A0D4C172</accession>
<evidence type="ECO:0000259" key="3">
    <source>
        <dbReference type="Pfam" id="PF01757"/>
    </source>
</evidence>
<dbReference type="SUPFAM" id="SSF52266">
    <property type="entry name" value="SGNH hydrolase"/>
    <property type="match status" value="1"/>
</dbReference>
<feature type="transmembrane region" description="Helical" evidence="2">
    <location>
        <begin position="256"/>
        <end position="278"/>
    </location>
</feature>